<protein>
    <submittedName>
        <fullName evidence="1">Uncharacterized protein</fullName>
    </submittedName>
</protein>
<dbReference type="EMBL" id="JMFG01000002">
    <property type="protein sequence ID" value="KDA54946.1"/>
    <property type="molecule type" value="Genomic_DNA"/>
</dbReference>
<comment type="caution">
    <text evidence="1">The sequence shown here is derived from an EMBL/GenBank/DDBJ whole genome shotgun (WGS) entry which is preliminary data.</text>
</comment>
<dbReference type="Proteomes" id="UP000027284">
    <property type="component" value="Unassembled WGS sequence"/>
</dbReference>
<sequence length="74" mass="8006">MRFFGVAGLLAPDHPVSSPSQDASFHRTPQWLFELPSPVTVAGAAPDLHRLPSNHPGCGPMLANKKRAAKARFF</sequence>
<evidence type="ECO:0000313" key="2">
    <source>
        <dbReference type="Proteomes" id="UP000027284"/>
    </source>
</evidence>
<reference evidence="1 2" key="1">
    <citation type="submission" date="2014-04" db="EMBL/GenBank/DDBJ databases">
        <title>The Genome Sequence of Thermoanaerobaculum aquaticum MP-01, The First Cultivated Group 23 Acidobacterium.</title>
        <authorList>
            <person name="Stamps B.W."/>
            <person name="Losey N.A."/>
            <person name="Lawson P.A."/>
            <person name="Stevenson B.S."/>
        </authorList>
    </citation>
    <scope>NUCLEOTIDE SEQUENCE [LARGE SCALE GENOMIC DNA]</scope>
    <source>
        <strain evidence="1 2">MP-01</strain>
    </source>
</reference>
<gene>
    <name evidence="1" type="ORF">EG19_03850</name>
</gene>
<proteinExistence type="predicted"/>
<accession>A0A062Y3H1</accession>
<organism evidence="1 2">
    <name type="scientific">Thermoanaerobaculum aquaticum</name>
    <dbReference type="NCBI Taxonomy" id="1312852"/>
    <lineage>
        <taxon>Bacteria</taxon>
        <taxon>Pseudomonadati</taxon>
        <taxon>Acidobacteriota</taxon>
        <taxon>Thermoanaerobaculia</taxon>
        <taxon>Thermoanaerobaculales</taxon>
        <taxon>Thermoanaerobaculaceae</taxon>
        <taxon>Thermoanaerobaculum</taxon>
    </lineage>
</organism>
<evidence type="ECO:0000313" key="1">
    <source>
        <dbReference type="EMBL" id="KDA54946.1"/>
    </source>
</evidence>
<name>A0A062Y3H1_9BACT</name>
<keyword evidence="2" id="KW-1185">Reference proteome</keyword>
<dbReference type="AlphaFoldDB" id="A0A062Y3H1"/>